<dbReference type="AlphaFoldDB" id="A0AAX4P493"/>
<dbReference type="InterPro" id="IPR027417">
    <property type="entry name" value="P-loop_NTPase"/>
</dbReference>
<dbReference type="InterPro" id="IPR017261">
    <property type="entry name" value="DNA_mismatch_repair_MutS/MSH"/>
</dbReference>
<evidence type="ECO:0000259" key="5">
    <source>
        <dbReference type="PROSITE" id="PS00486"/>
    </source>
</evidence>
<dbReference type="SMART" id="SM00534">
    <property type="entry name" value="MUTSac"/>
    <property type="match status" value="1"/>
</dbReference>
<sequence>MGAPGARGDRMSIGESFTTADAAASNREDGLASADSLVVMSVCIQKHAIGIATYVSEVSEISILDCLQAESTEDELLPMYLALSLHCPNVVLVAENVDAETREKIARAAGDACEIVLAKPWWFRLATAEKNLEELWVSGMPQDLSSADRKAYILMGLPVAASDEVLGSLGALLSCIFAQKLLGTVEVESGEKLHMLQSFSQFNLKEHVQVDLPTLAALQIFSSENHPSNFVSNAKEGLSLYALLDHCGTAQGKRMLKYWLLNPITNVREIELRQGEVDYLLSLPTDVLNSIQDNLCSMKGMSSTLKQVLHRQGCGRTSRAHLILLHRYLLSGTELMHTCSKILQWKAPPVVVPGMEGFASLDGQCAFELLAAMARTLDIRSEDPSPEDDFLVAPGVSGTLDEYKAVYGQLHGILNGVLGEELRRVPSELVRRHEDAEWDLVHLPQFGFVIRTRALLPADLREVLRDFRFVSDFCKEFFLYKSDSTARLDQEFGDLHTKIQDLETAILSQFTFEILQVPLWQELVERSARLDVLLSLASVARAYDLRRPRMVSDNVLEILNGRHILNEQTVQDGSFIPNNAVFPEDTGRVHVVTGPNFSGKTVYAKQVALIVYMAHLGSFVPAEEARIGICDKILTRLDSIDASSMGQSSFMVDLSQVLNTLRNATSRSLVLLDEFGRGTGSSDGFGLFFSVLSAFARRPYPPRVIACTHFSCAAFLDQLVQQERPGTCQLSFQRMECFIERKDAASRAGGAELEVESSDSKVIYLYRLKKGISNDSLGVFCARLAGLSEPIWQRAHQILTLRADPEAVVEAVKGESSGRSADSLDDERLGRFLRLDLSNTADFEPVRRFLGMAA</sequence>
<keyword evidence="3" id="KW-0067">ATP-binding</keyword>
<dbReference type="Gene3D" id="1.10.1420.10">
    <property type="match status" value="2"/>
</dbReference>
<dbReference type="GO" id="GO:0006298">
    <property type="term" value="P:mismatch repair"/>
    <property type="evidence" value="ECO:0007669"/>
    <property type="project" value="InterPro"/>
</dbReference>
<evidence type="ECO:0000256" key="2">
    <source>
        <dbReference type="ARBA" id="ARBA00022741"/>
    </source>
</evidence>
<dbReference type="PANTHER" id="PTHR11361:SF20">
    <property type="entry name" value="MUTS PROTEIN HOMOLOG 5"/>
    <property type="match status" value="1"/>
</dbReference>
<evidence type="ECO:0000256" key="4">
    <source>
        <dbReference type="ARBA" id="ARBA00023125"/>
    </source>
</evidence>
<evidence type="ECO:0000256" key="3">
    <source>
        <dbReference type="ARBA" id="ARBA00022840"/>
    </source>
</evidence>
<dbReference type="PROSITE" id="PS00486">
    <property type="entry name" value="DNA_MISMATCH_REPAIR_2"/>
    <property type="match status" value="1"/>
</dbReference>
<feature type="domain" description="DNA mismatch repair proteins mutS family" evidence="5">
    <location>
        <begin position="668"/>
        <end position="684"/>
    </location>
</feature>
<dbReference type="SUPFAM" id="SSF48334">
    <property type="entry name" value="DNA repair protein MutS, domain III"/>
    <property type="match status" value="1"/>
</dbReference>
<evidence type="ECO:0000313" key="6">
    <source>
        <dbReference type="EMBL" id="WZN60748.1"/>
    </source>
</evidence>
<dbReference type="Proteomes" id="UP001472866">
    <property type="component" value="Chromosome 03"/>
</dbReference>
<name>A0AAX4P493_9CHLO</name>
<dbReference type="GO" id="GO:0030983">
    <property type="term" value="F:mismatched DNA binding"/>
    <property type="evidence" value="ECO:0007669"/>
    <property type="project" value="InterPro"/>
</dbReference>
<protein>
    <submittedName>
        <fullName evidence="6">DNA mismatch repair protein MSH5</fullName>
    </submittedName>
</protein>
<comment type="similarity">
    <text evidence="1">Belongs to the DNA mismatch repair MutS family.</text>
</comment>
<keyword evidence="7" id="KW-1185">Reference proteome</keyword>
<proteinExistence type="inferred from homology"/>
<keyword evidence="4" id="KW-0238">DNA-binding</keyword>
<evidence type="ECO:0000256" key="1">
    <source>
        <dbReference type="ARBA" id="ARBA00006271"/>
    </source>
</evidence>
<gene>
    <name evidence="6" type="ORF">HKI87_03g22820</name>
</gene>
<dbReference type="GO" id="GO:0005634">
    <property type="term" value="C:nucleus"/>
    <property type="evidence" value="ECO:0007669"/>
    <property type="project" value="TreeGrafter"/>
</dbReference>
<dbReference type="InterPro" id="IPR000432">
    <property type="entry name" value="DNA_mismatch_repair_MutS_C"/>
</dbReference>
<dbReference type="GO" id="GO:0005524">
    <property type="term" value="F:ATP binding"/>
    <property type="evidence" value="ECO:0007669"/>
    <property type="project" value="UniProtKB-KW"/>
</dbReference>
<dbReference type="InterPro" id="IPR036187">
    <property type="entry name" value="DNA_mismatch_repair_MutS_sf"/>
</dbReference>
<evidence type="ECO:0000313" key="7">
    <source>
        <dbReference type="Proteomes" id="UP001472866"/>
    </source>
</evidence>
<dbReference type="Gene3D" id="3.40.50.300">
    <property type="entry name" value="P-loop containing nucleotide triphosphate hydrolases"/>
    <property type="match status" value="1"/>
</dbReference>
<dbReference type="GO" id="GO:0140664">
    <property type="term" value="F:ATP-dependent DNA damage sensor activity"/>
    <property type="evidence" value="ECO:0007669"/>
    <property type="project" value="InterPro"/>
</dbReference>
<dbReference type="Pfam" id="PF00488">
    <property type="entry name" value="MutS_V"/>
    <property type="match status" value="1"/>
</dbReference>
<organism evidence="6 7">
    <name type="scientific">Chloropicon roscoffensis</name>
    <dbReference type="NCBI Taxonomy" id="1461544"/>
    <lineage>
        <taxon>Eukaryota</taxon>
        <taxon>Viridiplantae</taxon>
        <taxon>Chlorophyta</taxon>
        <taxon>Chloropicophyceae</taxon>
        <taxon>Chloropicales</taxon>
        <taxon>Chloropicaceae</taxon>
        <taxon>Chloropicon</taxon>
    </lineage>
</organism>
<dbReference type="InterPro" id="IPR045076">
    <property type="entry name" value="MutS"/>
</dbReference>
<dbReference type="EMBL" id="CP151503">
    <property type="protein sequence ID" value="WZN60748.1"/>
    <property type="molecule type" value="Genomic_DNA"/>
</dbReference>
<dbReference type="PIRSF" id="PIRSF037677">
    <property type="entry name" value="DNA_mis_repair_Msh6"/>
    <property type="match status" value="1"/>
</dbReference>
<dbReference type="SUPFAM" id="SSF52540">
    <property type="entry name" value="P-loop containing nucleoside triphosphate hydrolases"/>
    <property type="match status" value="1"/>
</dbReference>
<reference evidence="6 7" key="1">
    <citation type="submission" date="2024-03" db="EMBL/GenBank/DDBJ databases">
        <title>Complete genome sequence of the green alga Chloropicon roscoffensis RCC1871.</title>
        <authorList>
            <person name="Lemieux C."/>
            <person name="Pombert J.-F."/>
            <person name="Otis C."/>
            <person name="Turmel M."/>
        </authorList>
    </citation>
    <scope>NUCLEOTIDE SEQUENCE [LARGE SCALE GENOMIC DNA]</scope>
    <source>
        <strain evidence="6 7">RCC1871</strain>
    </source>
</reference>
<dbReference type="GO" id="GO:0051026">
    <property type="term" value="P:chiasma assembly"/>
    <property type="evidence" value="ECO:0007669"/>
    <property type="project" value="TreeGrafter"/>
</dbReference>
<dbReference type="SMART" id="SM00533">
    <property type="entry name" value="MUTSd"/>
    <property type="match status" value="1"/>
</dbReference>
<accession>A0AAX4P493</accession>
<dbReference type="Pfam" id="PF05192">
    <property type="entry name" value="MutS_III"/>
    <property type="match status" value="1"/>
</dbReference>
<dbReference type="InterPro" id="IPR007696">
    <property type="entry name" value="DNA_mismatch_repair_MutS_core"/>
</dbReference>
<dbReference type="PANTHER" id="PTHR11361">
    <property type="entry name" value="DNA MISMATCH REPAIR PROTEIN MUTS FAMILY MEMBER"/>
    <property type="match status" value="1"/>
</dbReference>
<keyword evidence="2" id="KW-0547">Nucleotide-binding</keyword>